<comment type="subcellular location">
    <subcellularLocation>
        <location evidence="1">Membrane</location>
        <topology evidence="1">Multi-pass membrane protein</topology>
    </subcellularLocation>
</comment>
<evidence type="ECO:0000313" key="11">
    <source>
        <dbReference type="EMBL" id="RMX41887.1"/>
    </source>
</evidence>
<feature type="transmembrane region" description="Helical" evidence="9">
    <location>
        <begin position="66"/>
        <end position="90"/>
    </location>
</feature>
<dbReference type="PROSITE" id="PS00237">
    <property type="entry name" value="G_PROTEIN_RECEP_F1_1"/>
    <property type="match status" value="1"/>
</dbReference>
<sequence>MNNSNISTLGGVHAVTQCTLGLISKSFATKLALTIVYVLVFVVALSGNCAIILIAKTKRRIRKVAFNYFIISMAVADIMDALVAVPMTVLNIYMSNYWFEGLIGDITCKFFNFLFNISLVASIFTLVAISADRYLAIVHVMRKPLSKKKVKLGVVSVWFLTAIMSLPYLIKYKFRPWKNGQYFCYGTWSDDFGKNLYFYKYEVTARLLFFYILPLFVIAVLYSFIIQVLKKRQAFGENMSQLRIQQQNVTVIKMLVTVVLLFAFSWLPAHVVSIMFAFAPEKIKCWPISLLYTLLVPGHANGAVNPCIYLIFNENYRKGLRRLLVRCQRKAGDRIPTWKIKQWPTSSTLERDPSRGGIKGVFRQLSKEKSTETDEVFVTRL</sequence>
<feature type="transmembrane region" description="Helical" evidence="9">
    <location>
        <begin position="208"/>
        <end position="229"/>
    </location>
</feature>
<evidence type="ECO:0000256" key="3">
    <source>
        <dbReference type="ARBA" id="ARBA00022989"/>
    </source>
</evidence>
<dbReference type="InterPro" id="IPR017452">
    <property type="entry name" value="GPCR_Rhodpsn_7TM"/>
</dbReference>
<comment type="similarity">
    <text evidence="8">Belongs to the G-protein coupled receptor 1 family.</text>
</comment>
<evidence type="ECO:0000256" key="6">
    <source>
        <dbReference type="ARBA" id="ARBA00023170"/>
    </source>
</evidence>
<reference evidence="11 12" key="1">
    <citation type="journal article" date="2018" name="Sci. Rep.">
        <title>Comparative analysis of the Pocillopora damicornis genome highlights role of immune system in coral evolution.</title>
        <authorList>
            <person name="Cunning R."/>
            <person name="Bay R.A."/>
            <person name="Gillette P."/>
            <person name="Baker A.C."/>
            <person name="Traylor-Knowles N."/>
        </authorList>
    </citation>
    <scope>NUCLEOTIDE SEQUENCE [LARGE SCALE GENOMIC DNA]</scope>
    <source>
        <strain evidence="11">RSMAS</strain>
        <tissue evidence="11">Whole animal</tissue>
    </source>
</reference>
<dbReference type="Gene3D" id="1.20.1070.10">
    <property type="entry name" value="Rhodopsin 7-helix transmembrane proteins"/>
    <property type="match status" value="1"/>
</dbReference>
<protein>
    <recommendedName>
        <fullName evidence="10">G-protein coupled receptors family 1 profile domain-containing protein</fullName>
    </recommendedName>
</protein>
<feature type="transmembrane region" description="Helical" evidence="9">
    <location>
        <begin position="31"/>
        <end position="54"/>
    </location>
</feature>
<keyword evidence="6 8" id="KW-0675">Receptor</keyword>
<evidence type="ECO:0000256" key="2">
    <source>
        <dbReference type="ARBA" id="ARBA00022692"/>
    </source>
</evidence>
<dbReference type="PANTHER" id="PTHR45695:SF9">
    <property type="entry name" value="LEUCOKININ RECEPTOR"/>
    <property type="match status" value="1"/>
</dbReference>
<gene>
    <name evidence="11" type="ORF">pdam_00006671</name>
</gene>
<dbReference type="AlphaFoldDB" id="A0A3M6TKC8"/>
<dbReference type="FunFam" id="1.20.1070.10:FF:000291">
    <property type="entry name" value="Predicted protein"/>
    <property type="match status" value="1"/>
</dbReference>
<evidence type="ECO:0000313" key="12">
    <source>
        <dbReference type="Proteomes" id="UP000275408"/>
    </source>
</evidence>
<dbReference type="InterPro" id="IPR000276">
    <property type="entry name" value="GPCR_Rhodpsn"/>
</dbReference>
<keyword evidence="7 8" id="KW-0807">Transducer</keyword>
<evidence type="ECO:0000256" key="8">
    <source>
        <dbReference type="RuleBase" id="RU000688"/>
    </source>
</evidence>
<evidence type="ECO:0000256" key="5">
    <source>
        <dbReference type="ARBA" id="ARBA00023136"/>
    </source>
</evidence>
<keyword evidence="5 9" id="KW-0472">Membrane</keyword>
<dbReference type="EMBL" id="RCHS01003431">
    <property type="protein sequence ID" value="RMX41887.1"/>
    <property type="molecule type" value="Genomic_DNA"/>
</dbReference>
<dbReference type="SUPFAM" id="SSF81321">
    <property type="entry name" value="Family A G protein-coupled receptor-like"/>
    <property type="match status" value="1"/>
</dbReference>
<dbReference type="PANTHER" id="PTHR45695">
    <property type="entry name" value="LEUCOKININ RECEPTOR-RELATED"/>
    <property type="match status" value="1"/>
</dbReference>
<keyword evidence="4 8" id="KW-0297">G-protein coupled receptor</keyword>
<name>A0A3M6TKC8_POCDA</name>
<dbReference type="Pfam" id="PF00001">
    <property type="entry name" value="7tm_1"/>
    <property type="match status" value="1"/>
</dbReference>
<feature type="transmembrane region" description="Helical" evidence="9">
    <location>
        <begin position="152"/>
        <end position="170"/>
    </location>
</feature>
<dbReference type="STRING" id="46731.A0A3M6TKC8"/>
<keyword evidence="3 9" id="KW-1133">Transmembrane helix</keyword>
<dbReference type="OrthoDB" id="5975505at2759"/>
<dbReference type="GO" id="GO:0004930">
    <property type="term" value="F:G protein-coupled receptor activity"/>
    <property type="evidence" value="ECO:0007669"/>
    <property type="project" value="UniProtKB-KW"/>
</dbReference>
<evidence type="ECO:0000256" key="1">
    <source>
        <dbReference type="ARBA" id="ARBA00004141"/>
    </source>
</evidence>
<dbReference type="SMART" id="SM01381">
    <property type="entry name" value="7TM_GPCR_Srsx"/>
    <property type="match status" value="1"/>
</dbReference>
<keyword evidence="12" id="KW-1185">Reference proteome</keyword>
<evidence type="ECO:0000256" key="9">
    <source>
        <dbReference type="SAM" id="Phobius"/>
    </source>
</evidence>
<feature type="transmembrane region" description="Helical" evidence="9">
    <location>
        <begin position="290"/>
        <end position="312"/>
    </location>
</feature>
<accession>A0A3M6TKC8</accession>
<feature type="transmembrane region" description="Helical" evidence="9">
    <location>
        <begin position="250"/>
        <end position="278"/>
    </location>
</feature>
<comment type="caution">
    <text evidence="11">The sequence shown here is derived from an EMBL/GenBank/DDBJ whole genome shotgun (WGS) entry which is preliminary data.</text>
</comment>
<feature type="transmembrane region" description="Helical" evidence="9">
    <location>
        <begin position="110"/>
        <end position="131"/>
    </location>
</feature>
<organism evidence="11 12">
    <name type="scientific">Pocillopora damicornis</name>
    <name type="common">Cauliflower coral</name>
    <name type="synonym">Millepora damicornis</name>
    <dbReference type="NCBI Taxonomy" id="46731"/>
    <lineage>
        <taxon>Eukaryota</taxon>
        <taxon>Metazoa</taxon>
        <taxon>Cnidaria</taxon>
        <taxon>Anthozoa</taxon>
        <taxon>Hexacorallia</taxon>
        <taxon>Scleractinia</taxon>
        <taxon>Astrocoeniina</taxon>
        <taxon>Pocilloporidae</taxon>
        <taxon>Pocillopora</taxon>
    </lineage>
</organism>
<evidence type="ECO:0000256" key="4">
    <source>
        <dbReference type="ARBA" id="ARBA00023040"/>
    </source>
</evidence>
<keyword evidence="2 8" id="KW-0812">Transmembrane</keyword>
<dbReference type="GO" id="GO:0005886">
    <property type="term" value="C:plasma membrane"/>
    <property type="evidence" value="ECO:0007669"/>
    <property type="project" value="TreeGrafter"/>
</dbReference>
<feature type="domain" description="G-protein coupled receptors family 1 profile" evidence="10">
    <location>
        <begin position="47"/>
        <end position="309"/>
    </location>
</feature>
<evidence type="ECO:0000259" key="10">
    <source>
        <dbReference type="PROSITE" id="PS50262"/>
    </source>
</evidence>
<dbReference type="OMA" id="FIIRELW"/>
<dbReference type="Proteomes" id="UP000275408">
    <property type="component" value="Unassembled WGS sequence"/>
</dbReference>
<dbReference type="PRINTS" id="PR00237">
    <property type="entry name" value="GPCRRHODOPSN"/>
</dbReference>
<dbReference type="PROSITE" id="PS50262">
    <property type="entry name" value="G_PROTEIN_RECEP_F1_2"/>
    <property type="match status" value="1"/>
</dbReference>
<proteinExistence type="inferred from homology"/>
<evidence type="ECO:0000256" key="7">
    <source>
        <dbReference type="ARBA" id="ARBA00023224"/>
    </source>
</evidence>